<evidence type="ECO:0000313" key="3">
    <source>
        <dbReference type="Proteomes" id="UP000193218"/>
    </source>
</evidence>
<dbReference type="AlphaFoldDB" id="A0A1Y1U7V4"/>
<feature type="signal peptide" evidence="1">
    <location>
        <begin position="1"/>
        <end position="18"/>
    </location>
</feature>
<dbReference type="InParanoid" id="A0A1Y1U7V4"/>
<gene>
    <name evidence="2" type="ORF">BD324DRAFT_666434</name>
</gene>
<accession>A0A1Y1U7V4</accession>
<keyword evidence="3" id="KW-1185">Reference proteome</keyword>
<dbReference type="GeneID" id="33560726"/>
<evidence type="ECO:0000313" key="2">
    <source>
        <dbReference type="EMBL" id="ORX33587.1"/>
    </source>
</evidence>
<dbReference type="Proteomes" id="UP000193218">
    <property type="component" value="Unassembled WGS sequence"/>
</dbReference>
<name>A0A1Y1U7V4_9TREE</name>
<sequence length="207" mass="21916">MFKATVLSLVALPALVLADGFHPFGTYAGCVKTSSLPSDRQLFVPSGLLEPSPNPGKVISPYWCSAYCRVYDFKEYSYFSYFGNKCYCSSTGQPASQLITATTAKGYCHDSDFNFDLTTTPYEFSDCFSGYKVSGGQATTSTQSGIGACLTACNMPSVAFQPSTGKCICPSLGQTVAGSGTKICTASTIYLYTNTLTDTLGGIVSSL</sequence>
<comment type="caution">
    <text evidence="2">The sequence shown here is derived from an EMBL/GenBank/DDBJ whole genome shotgun (WGS) entry which is preliminary data.</text>
</comment>
<reference evidence="2 3" key="1">
    <citation type="submission" date="2017-03" db="EMBL/GenBank/DDBJ databases">
        <title>Widespread Adenine N6-methylation of Active Genes in Fungi.</title>
        <authorList>
            <consortium name="DOE Joint Genome Institute"/>
            <person name="Mondo S.J."/>
            <person name="Dannebaum R.O."/>
            <person name="Kuo R.C."/>
            <person name="Louie K.B."/>
            <person name="Bewick A.J."/>
            <person name="Labutti K."/>
            <person name="Haridas S."/>
            <person name="Kuo A."/>
            <person name="Salamov A."/>
            <person name="Ahrendt S.R."/>
            <person name="Lau R."/>
            <person name="Bowen B.P."/>
            <person name="Lipzen A."/>
            <person name="Sullivan W."/>
            <person name="Andreopoulos W.B."/>
            <person name="Clum A."/>
            <person name="Lindquist E."/>
            <person name="Daum C."/>
            <person name="Northen T.R."/>
            <person name="Ramamoorthy G."/>
            <person name="Schmitz R.J."/>
            <person name="Gryganskyi A."/>
            <person name="Culley D."/>
            <person name="Magnuson J."/>
            <person name="James T.Y."/>
            <person name="O'Malley M.A."/>
            <person name="Stajich J.E."/>
            <person name="Spatafora J.W."/>
            <person name="Visel A."/>
            <person name="Grigoriev I.V."/>
        </authorList>
    </citation>
    <scope>NUCLEOTIDE SEQUENCE [LARGE SCALE GENOMIC DNA]</scope>
    <source>
        <strain evidence="2 3">NRRL Y-17943</strain>
    </source>
</reference>
<evidence type="ECO:0000256" key="1">
    <source>
        <dbReference type="SAM" id="SignalP"/>
    </source>
</evidence>
<feature type="chain" id="PRO_5013186269" description="WSC domain-containing protein" evidence="1">
    <location>
        <begin position="19"/>
        <end position="207"/>
    </location>
</feature>
<protein>
    <recommendedName>
        <fullName evidence="4">WSC domain-containing protein</fullName>
    </recommendedName>
</protein>
<evidence type="ECO:0008006" key="4">
    <source>
        <dbReference type="Google" id="ProtNLM"/>
    </source>
</evidence>
<proteinExistence type="predicted"/>
<dbReference type="EMBL" id="NBSH01000019">
    <property type="protein sequence ID" value="ORX33587.1"/>
    <property type="molecule type" value="Genomic_DNA"/>
</dbReference>
<organism evidence="2 3">
    <name type="scientific">Kockovaella imperatae</name>
    <dbReference type="NCBI Taxonomy" id="4999"/>
    <lineage>
        <taxon>Eukaryota</taxon>
        <taxon>Fungi</taxon>
        <taxon>Dikarya</taxon>
        <taxon>Basidiomycota</taxon>
        <taxon>Agaricomycotina</taxon>
        <taxon>Tremellomycetes</taxon>
        <taxon>Tremellales</taxon>
        <taxon>Cuniculitremaceae</taxon>
        <taxon>Kockovaella</taxon>
    </lineage>
</organism>
<dbReference type="RefSeq" id="XP_021867906.1">
    <property type="nucleotide sequence ID" value="XM_022018917.1"/>
</dbReference>
<keyword evidence="1" id="KW-0732">Signal</keyword>